<dbReference type="Proteomes" id="UP000324222">
    <property type="component" value="Unassembled WGS sequence"/>
</dbReference>
<dbReference type="AlphaFoldDB" id="A0A5B7EGY7"/>
<name>A0A5B7EGY7_PORTR</name>
<reference evidence="1 2" key="1">
    <citation type="submission" date="2019-05" db="EMBL/GenBank/DDBJ databases">
        <title>Another draft genome of Portunus trituberculatus and its Hox gene families provides insights of decapod evolution.</title>
        <authorList>
            <person name="Jeong J.-H."/>
            <person name="Song I."/>
            <person name="Kim S."/>
            <person name="Choi T."/>
            <person name="Kim D."/>
            <person name="Ryu S."/>
            <person name="Kim W."/>
        </authorList>
    </citation>
    <scope>NUCLEOTIDE SEQUENCE [LARGE SCALE GENOMIC DNA]</scope>
    <source>
        <tissue evidence="1">Muscle</tissue>
    </source>
</reference>
<accession>A0A5B7EGY7</accession>
<dbReference type="EMBL" id="VSRR010002871">
    <property type="protein sequence ID" value="MPC33621.1"/>
    <property type="molecule type" value="Genomic_DNA"/>
</dbReference>
<gene>
    <name evidence="1" type="ORF">E2C01_026976</name>
</gene>
<proteinExistence type="predicted"/>
<evidence type="ECO:0000313" key="1">
    <source>
        <dbReference type="EMBL" id="MPC33621.1"/>
    </source>
</evidence>
<keyword evidence="2" id="KW-1185">Reference proteome</keyword>
<protein>
    <submittedName>
        <fullName evidence="1">Uncharacterized protein</fullName>
    </submittedName>
</protein>
<organism evidence="1 2">
    <name type="scientific">Portunus trituberculatus</name>
    <name type="common">Swimming crab</name>
    <name type="synonym">Neptunus trituberculatus</name>
    <dbReference type="NCBI Taxonomy" id="210409"/>
    <lineage>
        <taxon>Eukaryota</taxon>
        <taxon>Metazoa</taxon>
        <taxon>Ecdysozoa</taxon>
        <taxon>Arthropoda</taxon>
        <taxon>Crustacea</taxon>
        <taxon>Multicrustacea</taxon>
        <taxon>Malacostraca</taxon>
        <taxon>Eumalacostraca</taxon>
        <taxon>Eucarida</taxon>
        <taxon>Decapoda</taxon>
        <taxon>Pleocyemata</taxon>
        <taxon>Brachyura</taxon>
        <taxon>Eubrachyura</taxon>
        <taxon>Portunoidea</taxon>
        <taxon>Portunidae</taxon>
        <taxon>Portuninae</taxon>
        <taxon>Portunus</taxon>
    </lineage>
</organism>
<sequence length="81" mass="8823">MQHLWSWVNDSERLRRQLQCSQKLETQVTHSTAELGGQDSAPLGGGVLSSSPIAAAHEAATDNLMEARQFSPFVLGKVMNT</sequence>
<evidence type="ECO:0000313" key="2">
    <source>
        <dbReference type="Proteomes" id="UP000324222"/>
    </source>
</evidence>
<comment type="caution">
    <text evidence="1">The sequence shown here is derived from an EMBL/GenBank/DDBJ whole genome shotgun (WGS) entry which is preliminary data.</text>
</comment>